<reference evidence="3" key="1">
    <citation type="submission" date="2023-06" db="EMBL/GenBank/DDBJ databases">
        <title>Draft genome sequence of Nocardioides sp. SOB72.</title>
        <authorList>
            <person name="Zhang G."/>
        </authorList>
    </citation>
    <scope>NUCLEOTIDE SEQUENCE</scope>
    <source>
        <strain evidence="3">SOB72</strain>
    </source>
</reference>
<dbReference type="SMART" id="SM00507">
    <property type="entry name" value="HNHc"/>
    <property type="match status" value="1"/>
</dbReference>
<evidence type="ECO:0000313" key="4">
    <source>
        <dbReference type="Proteomes" id="UP001168537"/>
    </source>
</evidence>
<dbReference type="InterPro" id="IPR003615">
    <property type="entry name" value="HNH_nuc"/>
</dbReference>
<dbReference type="CDD" id="cd00085">
    <property type="entry name" value="HNHc"/>
    <property type="match status" value="1"/>
</dbReference>
<protein>
    <submittedName>
        <fullName evidence="3">HNH endonuclease signature motif containing protein</fullName>
    </submittedName>
</protein>
<keyword evidence="3" id="KW-0255">Endonuclease</keyword>
<keyword evidence="3" id="KW-0540">Nuclease</keyword>
<proteinExistence type="predicted"/>
<feature type="compositionally biased region" description="Acidic residues" evidence="1">
    <location>
        <begin position="73"/>
        <end position="83"/>
    </location>
</feature>
<accession>A0ABT8ERY5</accession>
<name>A0ABT8ERY5_9ACTN</name>
<evidence type="ECO:0000256" key="1">
    <source>
        <dbReference type="SAM" id="MobiDB-lite"/>
    </source>
</evidence>
<dbReference type="EMBL" id="JAUHJR010000002">
    <property type="protein sequence ID" value="MDN4160877.1"/>
    <property type="molecule type" value="Genomic_DNA"/>
</dbReference>
<keyword evidence="3" id="KW-0378">Hydrolase</keyword>
<organism evidence="3 4">
    <name type="scientific">Nocardioides abyssi</name>
    <dbReference type="NCBI Taxonomy" id="3058370"/>
    <lineage>
        <taxon>Bacteria</taxon>
        <taxon>Bacillati</taxon>
        <taxon>Actinomycetota</taxon>
        <taxon>Actinomycetes</taxon>
        <taxon>Propionibacteriales</taxon>
        <taxon>Nocardioidaceae</taxon>
        <taxon>Nocardioides</taxon>
    </lineage>
</organism>
<comment type="caution">
    <text evidence="3">The sequence shown here is derived from an EMBL/GenBank/DDBJ whole genome shotgun (WGS) entry which is preliminary data.</text>
</comment>
<sequence length="449" mass="49236">MFAPILAPAADLADEAVTPGALLDRVRMARRTADAAEVELLRLAVEWAHAHPVRPGQEAWGVPGSPEASGTGDPDDPDADVPGDELAGIPQVRWDAPAAFAAANAMTTDAGQALIRDALTLRHRLPRTWARTLAGDVTAWRARRIAQAVLGRPDDVATHVDQHVAPVAGSIGVVRLDRVVDEAMLRLYAEERELKQLAALDKRFVRLDERTLNHTGIAELVVRGDWKDLHDVDRTISRLAAVLGEEGRAGHGQSLDVRRSMAVGVLADPAAADEMLRGGRPARPSSRTVLYLHLTDAGLWGLDPVGRNQTTGRPELEQVIRSWCGRDDTHLVVQPVIDLADHVHAEQYEVPDRLRNQVALREPQCVFPWCTRPAAACDCDHIHSHGDGGPTCTHNLAPLCRRHHRLKTHARWRYRPLDPVTDPGTHLWTDPHGRQYLRGPTGTIEIAPS</sequence>
<feature type="domain" description="HNH nuclease" evidence="2">
    <location>
        <begin position="353"/>
        <end position="405"/>
    </location>
</feature>
<dbReference type="Gene3D" id="1.10.30.50">
    <property type="match status" value="1"/>
</dbReference>
<dbReference type="RefSeq" id="WP_300959764.1">
    <property type="nucleotide sequence ID" value="NZ_JAUHJR010000002.1"/>
</dbReference>
<dbReference type="GO" id="GO:0004519">
    <property type="term" value="F:endonuclease activity"/>
    <property type="evidence" value="ECO:0007669"/>
    <property type="project" value="UniProtKB-KW"/>
</dbReference>
<evidence type="ECO:0000313" key="3">
    <source>
        <dbReference type="EMBL" id="MDN4160877.1"/>
    </source>
</evidence>
<gene>
    <name evidence="3" type="ORF">QWY29_05880</name>
</gene>
<keyword evidence="4" id="KW-1185">Reference proteome</keyword>
<evidence type="ECO:0000259" key="2">
    <source>
        <dbReference type="SMART" id="SM00507"/>
    </source>
</evidence>
<dbReference type="Proteomes" id="UP001168537">
    <property type="component" value="Unassembled WGS sequence"/>
</dbReference>
<feature type="region of interest" description="Disordered" evidence="1">
    <location>
        <begin position="55"/>
        <end position="86"/>
    </location>
</feature>